<dbReference type="HOGENOM" id="CLU_033176_0_0_1"/>
<dbReference type="Proteomes" id="UP000002872">
    <property type="component" value="Unassembled WGS sequence"/>
</dbReference>
<dbReference type="OrthoDB" id="10337938at2759"/>
<dbReference type="EMBL" id="GL870877">
    <property type="protein sequence ID" value="EIJ88902.1"/>
    <property type="molecule type" value="Genomic_DNA"/>
</dbReference>
<dbReference type="AlphaFoldDB" id="I3EI55"/>
<organism evidence="1 2">
    <name type="scientific">Nematocida parisii (strain ERTm3)</name>
    <name type="common">Nematode killer fungus</name>
    <dbReference type="NCBI Taxonomy" id="935791"/>
    <lineage>
        <taxon>Eukaryota</taxon>
        <taxon>Fungi</taxon>
        <taxon>Fungi incertae sedis</taxon>
        <taxon>Microsporidia</taxon>
        <taxon>Nematocida</taxon>
    </lineage>
</organism>
<proteinExistence type="predicted"/>
<dbReference type="VEuPathDB" id="MicrosporidiaDB:NEQG_00721"/>
<dbReference type="InParanoid" id="I3EI55"/>
<keyword evidence="2" id="KW-1185">Reference proteome</keyword>
<gene>
    <name evidence="1" type="ORF">NEQG_00721</name>
</gene>
<protein>
    <submittedName>
        <fullName evidence="1">Uncharacterized protein</fullName>
    </submittedName>
</protein>
<sequence length="545" mass="62979">MLSSIAFNIHQFMCIYLPYNINKAYSQSGMKLCKHPYHRDHIFAPSNPDVSYNLENNNPDPDIYTHIAINSIERNVCSTVDSTTIAVTEDPSLPPFSLLLMHEEDYRSLFKPENYVSSSQNVMTGYNKIEKIFHDAKEMSNFHNLDIDVISHEIYYDEEYNVKRFRAFGFIIIAPIDIRLTNMILTEQTGFIKNQSNPVLEYTDGSFNNKHMAIKLKQELSDLSHVSKQLKTAIDKISRVFDESIECSDYSNDLKHGFNLLKMINSIRVNRIFDSFYMQSLMRFSNYSIMSMDYYKRTRNAYLNKTNKEMTGSERALDEFQISLKYPASFHMSVEDVKYKKTIIYSACTQILNFILQCSDQIEFLNLETNDKDHISSNLFHAYKHALKTLDNLKYIGSYEFNNEPLIEVERSFSTCVKGYLDAEKLLSSSIENLQSVIKTELFMYKLIDQDYKSVEAIKMVESSESGESGESHKSSEIGEIDYEGLIDESEELFELIKLDKESLADKKKVDLVKNVISLLESEFNMSYKKEDSVGIILNEIAGSI</sequence>
<name>I3EI55_NEMP3</name>
<evidence type="ECO:0000313" key="1">
    <source>
        <dbReference type="EMBL" id="EIJ88902.1"/>
    </source>
</evidence>
<accession>I3EI55</accession>
<evidence type="ECO:0000313" key="2">
    <source>
        <dbReference type="Proteomes" id="UP000002872"/>
    </source>
</evidence>
<reference evidence="1" key="1">
    <citation type="submission" date="2011-01" db="EMBL/GenBank/DDBJ databases">
        <title>The Genome Sequence of Nematocida parisii strain ERTm3.</title>
        <authorList>
            <consortium name="The Broad Institute Genome Sequencing Platform"/>
            <consortium name="The Broad Institute Genome Sequencing Center for Infectious Disease"/>
            <person name="Cuomo C."/>
            <person name="Troemel E."/>
            <person name="Young S.K."/>
            <person name="Zeng Q."/>
            <person name="Gargeya S."/>
            <person name="Fitzgerald M."/>
            <person name="Haas B."/>
            <person name="Abouelleil A."/>
            <person name="Alvarado L."/>
            <person name="Arachchi H.M."/>
            <person name="Berlin A."/>
            <person name="Chapman S.B."/>
            <person name="Gearin G."/>
            <person name="Goldberg J."/>
            <person name="Griggs A."/>
            <person name="Gujja S."/>
            <person name="Hansen M."/>
            <person name="Heiman D."/>
            <person name="Howarth C."/>
            <person name="Larimer J."/>
            <person name="Lui A."/>
            <person name="MacDonald P.J.P."/>
            <person name="McCowen C."/>
            <person name="Montmayeur A."/>
            <person name="Murphy C."/>
            <person name="Neiman D."/>
            <person name="Pearson M."/>
            <person name="Priest M."/>
            <person name="Roberts A."/>
            <person name="Saif S."/>
            <person name="Shea T."/>
            <person name="Sisk P."/>
            <person name="Stolte C."/>
            <person name="Sykes S."/>
            <person name="Wortman J."/>
            <person name="Nusbaum C."/>
            <person name="Birren B."/>
        </authorList>
    </citation>
    <scope>NUCLEOTIDE SEQUENCE</scope>
    <source>
        <strain evidence="1">ERTm3</strain>
    </source>
</reference>